<dbReference type="GO" id="GO:0012505">
    <property type="term" value="C:endomembrane system"/>
    <property type="evidence" value="ECO:0007669"/>
    <property type="project" value="UniProtKB-SubCell"/>
</dbReference>
<keyword evidence="4 7" id="KW-1133">Transmembrane helix</keyword>
<dbReference type="EnsemblMetazoa" id="XM_030989079">
    <property type="protein sequence ID" value="XP_030844939"/>
    <property type="gene ID" value="LOC100892776"/>
</dbReference>
<evidence type="ECO:0000256" key="1">
    <source>
        <dbReference type="ARBA" id="ARBA00004127"/>
    </source>
</evidence>
<feature type="transmembrane region" description="Helical" evidence="7">
    <location>
        <begin position="162"/>
        <end position="191"/>
    </location>
</feature>
<sequence length="338" mass="37922">MACGIHRYNYMGILPIVMLALSITMLVSAYIVAVTRGDVAFLFPYISDAASTAPQSCIFGQLLNMTALIVFAGVFVRFRQLTSLVPPYYVKIKSMNIWGLVFGWTSGFGMTLVANFQDSNVLIVHLIGAFLLFVMGTAYCVTHTIISYKLYPQYNTMLLCRLRLVITTTTAVSMIISIITGVIAEMLWFHTHGDHTRTRSQVHWAPQDGGYIPHLISAFSEWVMSIALMVFYLTYTKEFCNLQLHVMVSQCDLPDALWITCREVLSPPIRTPSQRPTRSREGDDDEVLDAEMAEEGMVPRPCCHRNSQESTGSQSTITLHSEHSPLCKTHTEKGKLFV</sequence>
<dbReference type="PANTHER" id="PTHR21324">
    <property type="entry name" value="FASTING-INDUCIBLE INTEGRAL MEMBRANE PROTEIN TM6P1-RELATED"/>
    <property type="match status" value="1"/>
</dbReference>
<reference evidence="10" key="1">
    <citation type="submission" date="2015-02" db="EMBL/GenBank/DDBJ databases">
        <title>Genome sequencing for Strongylocentrotus purpuratus.</title>
        <authorList>
            <person name="Murali S."/>
            <person name="Liu Y."/>
            <person name="Vee V."/>
            <person name="English A."/>
            <person name="Wang M."/>
            <person name="Skinner E."/>
            <person name="Han Y."/>
            <person name="Muzny D.M."/>
            <person name="Worley K.C."/>
            <person name="Gibbs R.A."/>
        </authorList>
    </citation>
    <scope>NUCLEOTIDE SEQUENCE</scope>
</reference>
<dbReference type="Proteomes" id="UP000007110">
    <property type="component" value="Unassembled WGS sequence"/>
</dbReference>
<dbReference type="KEGG" id="spu:100892776"/>
<evidence type="ECO:0000256" key="4">
    <source>
        <dbReference type="ARBA" id="ARBA00022989"/>
    </source>
</evidence>
<feature type="transmembrane region" description="Helical" evidence="7">
    <location>
        <begin position="211"/>
        <end position="235"/>
    </location>
</feature>
<evidence type="ECO:0000256" key="3">
    <source>
        <dbReference type="ARBA" id="ARBA00022692"/>
    </source>
</evidence>
<keyword evidence="3 7" id="KW-0812">Transmembrane</keyword>
<evidence type="ECO:0000256" key="7">
    <source>
        <dbReference type="SAM" id="Phobius"/>
    </source>
</evidence>
<comment type="subcellular location">
    <subcellularLocation>
        <location evidence="1">Endomembrane system</location>
        <topology evidence="1">Multi-pass membrane protein</topology>
    </subcellularLocation>
</comment>
<feature type="transmembrane region" description="Helical" evidence="7">
    <location>
        <begin position="122"/>
        <end position="141"/>
    </location>
</feature>
<evidence type="ECO:0000256" key="6">
    <source>
        <dbReference type="SAM" id="MobiDB-lite"/>
    </source>
</evidence>
<feature type="transmembrane region" description="Helical" evidence="7">
    <location>
        <begin position="53"/>
        <end position="76"/>
    </location>
</feature>
<feature type="domain" description="CWH43-like N-terminal" evidence="8">
    <location>
        <begin position="11"/>
        <end position="239"/>
    </location>
</feature>
<dbReference type="InParanoid" id="A0A7M7P3N2"/>
<proteinExistence type="inferred from homology"/>
<protein>
    <recommendedName>
        <fullName evidence="8">CWH43-like N-terminal domain-containing protein</fullName>
    </recommendedName>
</protein>
<dbReference type="OrthoDB" id="191706at2759"/>
<dbReference type="InterPro" id="IPR019402">
    <property type="entry name" value="CWH43_N"/>
</dbReference>
<evidence type="ECO:0000256" key="2">
    <source>
        <dbReference type="ARBA" id="ARBA00006565"/>
    </source>
</evidence>
<evidence type="ECO:0000259" key="8">
    <source>
        <dbReference type="Pfam" id="PF10277"/>
    </source>
</evidence>
<dbReference type="AlphaFoldDB" id="A0A7M7P3N2"/>
<feature type="transmembrane region" description="Helical" evidence="7">
    <location>
        <begin position="12"/>
        <end position="33"/>
    </location>
</feature>
<dbReference type="Pfam" id="PF10277">
    <property type="entry name" value="Frag1"/>
    <property type="match status" value="1"/>
</dbReference>
<dbReference type="GeneID" id="100892776"/>
<comment type="similarity">
    <text evidence="2">Belongs to the DRAM/TMEM150 family.</text>
</comment>
<organism evidence="9 10">
    <name type="scientific">Strongylocentrotus purpuratus</name>
    <name type="common">Purple sea urchin</name>
    <dbReference type="NCBI Taxonomy" id="7668"/>
    <lineage>
        <taxon>Eukaryota</taxon>
        <taxon>Metazoa</taxon>
        <taxon>Echinodermata</taxon>
        <taxon>Eleutherozoa</taxon>
        <taxon>Echinozoa</taxon>
        <taxon>Echinoidea</taxon>
        <taxon>Euechinoidea</taxon>
        <taxon>Echinacea</taxon>
        <taxon>Camarodonta</taxon>
        <taxon>Echinidea</taxon>
        <taxon>Strongylocentrotidae</taxon>
        <taxon>Strongylocentrotus</taxon>
    </lineage>
</organism>
<evidence type="ECO:0000313" key="10">
    <source>
        <dbReference type="Proteomes" id="UP000007110"/>
    </source>
</evidence>
<feature type="compositionally biased region" description="Polar residues" evidence="6">
    <location>
        <begin position="308"/>
        <end position="319"/>
    </location>
</feature>
<name>A0A7M7P3N2_STRPU</name>
<dbReference type="OMA" id="SEWCLAF"/>
<evidence type="ECO:0000256" key="5">
    <source>
        <dbReference type="ARBA" id="ARBA00023136"/>
    </source>
</evidence>
<dbReference type="PANTHER" id="PTHR21324:SF2">
    <property type="entry name" value="EG:22E5.9 PROTEIN"/>
    <property type="match status" value="1"/>
</dbReference>
<keyword evidence="5 7" id="KW-0472">Membrane</keyword>
<feature type="transmembrane region" description="Helical" evidence="7">
    <location>
        <begin position="97"/>
        <end position="116"/>
    </location>
</feature>
<dbReference type="RefSeq" id="XP_030844939.1">
    <property type="nucleotide sequence ID" value="XM_030989079.1"/>
</dbReference>
<dbReference type="FunCoup" id="A0A7M7P3N2">
    <property type="interactions" value="525"/>
</dbReference>
<evidence type="ECO:0000313" key="9">
    <source>
        <dbReference type="EnsemblMetazoa" id="XP_030844939"/>
    </source>
</evidence>
<reference evidence="9" key="2">
    <citation type="submission" date="2021-01" db="UniProtKB">
        <authorList>
            <consortium name="EnsemblMetazoa"/>
        </authorList>
    </citation>
    <scope>IDENTIFICATION</scope>
</reference>
<keyword evidence="10" id="KW-1185">Reference proteome</keyword>
<dbReference type="InterPro" id="IPR050911">
    <property type="entry name" value="DRAM/TMEM150_Autophagy_Mod"/>
</dbReference>
<accession>A0A7M7P3N2</accession>
<feature type="region of interest" description="Disordered" evidence="6">
    <location>
        <begin position="300"/>
        <end position="319"/>
    </location>
</feature>